<dbReference type="Proteomes" id="UP000006462">
    <property type="component" value="Unassembled WGS sequence"/>
</dbReference>
<accession>A0ABP2HV01</accession>
<feature type="compositionally biased region" description="Basic and acidic residues" evidence="1">
    <location>
        <begin position="667"/>
        <end position="685"/>
    </location>
</feature>
<dbReference type="InterPro" id="IPR010144">
    <property type="entry name" value="CRISPR-assoc_prot_Csd1-typ"/>
</dbReference>
<dbReference type="EMBL" id="ADFP01000059">
    <property type="protein sequence ID" value="EFB90881.1"/>
    <property type="molecule type" value="Genomic_DNA"/>
</dbReference>
<evidence type="ECO:0000313" key="3">
    <source>
        <dbReference type="Proteomes" id="UP000006462"/>
    </source>
</evidence>
<dbReference type="GeneID" id="90987385"/>
<evidence type="ECO:0000313" key="2">
    <source>
        <dbReference type="EMBL" id="EFB90881.1"/>
    </source>
</evidence>
<dbReference type="NCBIfam" id="TIGR01863">
    <property type="entry name" value="cas_Csd1"/>
    <property type="match status" value="1"/>
</dbReference>
<reference evidence="2 3" key="1">
    <citation type="submission" date="2009-12" db="EMBL/GenBank/DDBJ databases">
        <authorList>
            <person name="Shrivastava S."/>
            <person name="Madupu R."/>
            <person name="Durkin A.S."/>
            <person name="Torralba M."/>
            <person name="Methe B."/>
            <person name="Sutton G.G."/>
            <person name="Strausberg R.L."/>
            <person name="Nelson K.E."/>
        </authorList>
    </citation>
    <scope>NUCLEOTIDE SEQUENCE [LARGE SCALE GENOMIC DNA]</scope>
    <source>
        <strain evidence="2 3">W5455</strain>
    </source>
</reference>
<proteinExistence type="predicted"/>
<organism evidence="2 3">
    <name type="scientific">Pyramidobacter piscolens W5455</name>
    <dbReference type="NCBI Taxonomy" id="352165"/>
    <lineage>
        <taxon>Bacteria</taxon>
        <taxon>Thermotogati</taxon>
        <taxon>Synergistota</taxon>
        <taxon>Synergistia</taxon>
        <taxon>Synergistales</taxon>
        <taxon>Dethiosulfovibrionaceae</taxon>
        <taxon>Pyramidobacter</taxon>
    </lineage>
</organism>
<sequence length="691" mass="79799">MSWLQKLYDTYDNCAEVLKSNREIVDAPMLAPVGQMVQSVQVELTLDTGGKIIDARVIEEREEQNTFIPCTEDSQNRTSGACAHVLFDKLKYMAGDYYDYLWLKSNEEPSDKLRKKNEESRQEFHEARTLYMQRLNELAARCDGIVKKHLDVIVTYLKRNTLVSDLIARNILRGSIPEHIVAVQVPRKEIVKYPLYNRKIVPDVSEAFVRIRVHYPGEVRDKIWEVPAFWQSYKEYYLEKLEAERGTDLCYVQGWEIVPGLKHLCRIPFTNSKSKLISSNDSENFTYRGRFATSKQAMCVGYETSQKAFNALRWLVQKQSWHEKGQIYVIWGTKNQRIPAFDDDSADLLTEDPTDNSTFDGDINTREGFAKRLILVMQGYKKELDGASQVVVLGLNSATDGRLAVTYYQEVSGSDFLNRIENWHNTCQWLHTYKRDKKGEKKMHAFFGAPAPLDIIKAAYQISPADPRPKPQHPIPDHLLHATMDRLIPCILESRPLPGDLVKTLFRRASNPAAVKEDLDREMIMTITCALVRKYYNDRGQKEEITVALQPDYPDRSYQFGRLLAYAENIEGYVNKLDGENRQTNAERLMHQFSKRPMKTWQILESQLQPYTGKLQSSRFGLKARLMAEINEIVSGLSEWTDDLDKPLTELFILGYRCQLEKLQKDMKAAAEAKAQKEREKRAAEQQDSEE</sequence>
<name>A0ABP2HV01_9BACT</name>
<dbReference type="RefSeq" id="WP_009164689.1">
    <property type="nucleotide sequence ID" value="NZ_ADFP01000059.1"/>
</dbReference>
<dbReference type="Pfam" id="PF09709">
    <property type="entry name" value="Cas_Csd1"/>
    <property type="match status" value="1"/>
</dbReference>
<feature type="region of interest" description="Disordered" evidence="1">
    <location>
        <begin position="667"/>
        <end position="691"/>
    </location>
</feature>
<evidence type="ECO:0000256" key="1">
    <source>
        <dbReference type="SAM" id="MobiDB-lite"/>
    </source>
</evidence>
<keyword evidence="3" id="KW-1185">Reference proteome</keyword>
<comment type="caution">
    <text evidence="2">The sequence shown here is derived from an EMBL/GenBank/DDBJ whole genome shotgun (WGS) entry which is preliminary data.</text>
</comment>
<gene>
    <name evidence="2" type="primary">csd1</name>
    <name evidence="2" type="ORF">HMPREF7215_1797</name>
</gene>
<protein>
    <submittedName>
        <fullName evidence="2">CRISPR-associated protein, Csd1 family</fullName>
    </submittedName>
</protein>